<dbReference type="InterPro" id="IPR009056">
    <property type="entry name" value="Cyt_c-like_dom"/>
</dbReference>
<dbReference type="SUPFAM" id="SSF46626">
    <property type="entry name" value="Cytochrome c"/>
    <property type="match status" value="1"/>
</dbReference>
<keyword evidence="5 6" id="KW-0408">Iron</keyword>
<dbReference type="GO" id="GO:0046872">
    <property type="term" value="F:metal ion binding"/>
    <property type="evidence" value="ECO:0007669"/>
    <property type="project" value="UniProtKB-KW"/>
</dbReference>
<evidence type="ECO:0000256" key="5">
    <source>
        <dbReference type="ARBA" id="ARBA00023004"/>
    </source>
</evidence>
<accession>A0A7C3ZIR2</accession>
<dbReference type="PANTHER" id="PTHR37823:SF1">
    <property type="entry name" value="CYTOCHROME C-553-LIKE"/>
    <property type="match status" value="1"/>
</dbReference>
<protein>
    <submittedName>
        <fullName evidence="8">Cytochrome c</fullName>
    </submittedName>
</protein>
<evidence type="ECO:0000256" key="4">
    <source>
        <dbReference type="ARBA" id="ARBA00022982"/>
    </source>
</evidence>
<dbReference type="InterPro" id="IPR051811">
    <property type="entry name" value="Cytochrome_c550/c551-like"/>
</dbReference>
<evidence type="ECO:0000256" key="2">
    <source>
        <dbReference type="ARBA" id="ARBA00022617"/>
    </source>
</evidence>
<keyword evidence="1" id="KW-0813">Transport</keyword>
<dbReference type="Gene3D" id="1.10.760.10">
    <property type="entry name" value="Cytochrome c-like domain"/>
    <property type="match status" value="1"/>
</dbReference>
<feature type="domain" description="Cytochrome c" evidence="7">
    <location>
        <begin position="22"/>
        <end position="95"/>
    </location>
</feature>
<keyword evidence="4" id="KW-0249">Electron transport</keyword>
<evidence type="ECO:0000259" key="7">
    <source>
        <dbReference type="PROSITE" id="PS51007"/>
    </source>
</evidence>
<dbReference type="AlphaFoldDB" id="A0A7C3ZIR2"/>
<evidence type="ECO:0000256" key="3">
    <source>
        <dbReference type="ARBA" id="ARBA00022723"/>
    </source>
</evidence>
<organism evidence="8">
    <name type="scientific">Planktothricoides sp. SpSt-374</name>
    <dbReference type="NCBI Taxonomy" id="2282167"/>
    <lineage>
        <taxon>Bacteria</taxon>
        <taxon>Bacillati</taxon>
        <taxon>Cyanobacteriota</taxon>
        <taxon>Cyanophyceae</taxon>
        <taxon>Oscillatoriophycideae</taxon>
        <taxon>Oscillatoriales</taxon>
        <taxon>Oscillatoriaceae</taxon>
        <taxon>Planktothricoides</taxon>
    </lineage>
</organism>
<comment type="caution">
    <text evidence="8">The sequence shown here is derived from an EMBL/GenBank/DDBJ whole genome shotgun (WGS) entry which is preliminary data.</text>
</comment>
<evidence type="ECO:0000256" key="6">
    <source>
        <dbReference type="PROSITE-ProRule" id="PRU00433"/>
    </source>
</evidence>
<gene>
    <name evidence="8" type="ORF">ENR15_05750</name>
</gene>
<keyword evidence="3 6" id="KW-0479">Metal-binding</keyword>
<sequence>MLLAYQSQFSDPYIKSVLSLNGDLVQGHAIFQLNCAGCHGVRSGSQVGPSLENVGERKSRVQIIHQVISGETPPMPQFKPNPQEMADLLSYLEKL</sequence>
<dbReference type="PANTHER" id="PTHR37823">
    <property type="entry name" value="CYTOCHROME C-553-LIKE"/>
    <property type="match status" value="1"/>
</dbReference>
<evidence type="ECO:0000256" key="1">
    <source>
        <dbReference type="ARBA" id="ARBA00022448"/>
    </source>
</evidence>
<name>A0A7C3ZIR2_9CYAN</name>
<proteinExistence type="predicted"/>
<dbReference type="GO" id="GO:0020037">
    <property type="term" value="F:heme binding"/>
    <property type="evidence" value="ECO:0007669"/>
    <property type="project" value="InterPro"/>
</dbReference>
<dbReference type="PROSITE" id="PS51007">
    <property type="entry name" value="CYTC"/>
    <property type="match status" value="1"/>
</dbReference>
<evidence type="ECO:0000313" key="8">
    <source>
        <dbReference type="EMBL" id="HGG00163.1"/>
    </source>
</evidence>
<dbReference type="InterPro" id="IPR036909">
    <property type="entry name" value="Cyt_c-like_dom_sf"/>
</dbReference>
<reference evidence="8" key="1">
    <citation type="journal article" date="2020" name="mSystems">
        <title>Genome- and Community-Level Interaction Insights into Carbon Utilization and Element Cycling Functions of Hydrothermarchaeota in Hydrothermal Sediment.</title>
        <authorList>
            <person name="Zhou Z."/>
            <person name="Liu Y."/>
            <person name="Xu W."/>
            <person name="Pan J."/>
            <person name="Luo Z.H."/>
            <person name="Li M."/>
        </authorList>
    </citation>
    <scope>NUCLEOTIDE SEQUENCE [LARGE SCALE GENOMIC DNA]</scope>
    <source>
        <strain evidence="8">SpSt-374</strain>
    </source>
</reference>
<dbReference type="EMBL" id="DSPX01000055">
    <property type="protein sequence ID" value="HGG00163.1"/>
    <property type="molecule type" value="Genomic_DNA"/>
</dbReference>
<keyword evidence="2 6" id="KW-0349">Heme</keyword>
<dbReference type="GO" id="GO:0009055">
    <property type="term" value="F:electron transfer activity"/>
    <property type="evidence" value="ECO:0007669"/>
    <property type="project" value="InterPro"/>
</dbReference>
<dbReference type="Pfam" id="PF13442">
    <property type="entry name" value="Cytochrome_CBB3"/>
    <property type="match status" value="1"/>
</dbReference>